<dbReference type="PANTHER" id="PTHR32108:SF9">
    <property type="entry name" value="REVERSE TRANSCRIPTASE RNASE H-LIKE DOMAIN-CONTAINING PROTEIN"/>
    <property type="match status" value="1"/>
</dbReference>
<name>A0A1U7WVF4_NICSY</name>
<dbReference type="InterPro" id="IPR021109">
    <property type="entry name" value="Peptidase_aspartic_dom_sf"/>
</dbReference>
<dbReference type="PANTHER" id="PTHR32108">
    <property type="entry name" value="DNA-DIRECTED RNA POLYMERASE SUBUNIT ALPHA"/>
    <property type="match status" value="1"/>
</dbReference>
<evidence type="ECO:0000313" key="2">
    <source>
        <dbReference type="RefSeq" id="XP_009782588.1"/>
    </source>
</evidence>
<dbReference type="Gene3D" id="2.40.70.10">
    <property type="entry name" value="Acid Proteases"/>
    <property type="match status" value="1"/>
</dbReference>
<dbReference type="KEGG" id="nsy:104231314"/>
<dbReference type="AlphaFoldDB" id="A0A1U7WVF4"/>
<dbReference type="CDD" id="cd00303">
    <property type="entry name" value="retropepsin_like"/>
    <property type="match status" value="1"/>
</dbReference>
<proteinExistence type="predicted"/>
<reference evidence="2" key="2">
    <citation type="submission" date="2025-08" db="UniProtKB">
        <authorList>
            <consortium name="RefSeq"/>
        </authorList>
    </citation>
    <scope>IDENTIFICATION</scope>
    <source>
        <tissue evidence="2">Leaf</tissue>
    </source>
</reference>
<protein>
    <submittedName>
        <fullName evidence="2">Uncharacterized protein LOC104231314</fullName>
    </submittedName>
</protein>
<keyword evidence="1" id="KW-1185">Reference proteome</keyword>
<dbReference type="Proteomes" id="UP000189701">
    <property type="component" value="Unplaced"/>
</dbReference>
<reference evidence="1" key="1">
    <citation type="journal article" date="2013" name="Genome Biol.">
        <title>Reference genomes and transcriptomes of Nicotiana sylvestris and Nicotiana tomentosiformis.</title>
        <authorList>
            <person name="Sierro N."/>
            <person name="Battey J.N."/>
            <person name="Ouadi S."/>
            <person name="Bovet L."/>
            <person name="Goepfert S."/>
            <person name="Bakaher N."/>
            <person name="Peitsch M.C."/>
            <person name="Ivanov N.V."/>
        </authorList>
    </citation>
    <scope>NUCLEOTIDE SEQUENCE [LARGE SCALE GENOMIC DNA]</scope>
</reference>
<evidence type="ECO:0000313" key="1">
    <source>
        <dbReference type="Proteomes" id="UP000189701"/>
    </source>
</evidence>
<sequence length="632" mass="70332">MGGIVEEGHKSSKIMSYSAIKATTQAIQNGTRDMLGKKKKDDVAMRLKLLGVLRTFESKLSNPPPKNLDYSLRCAYCSDAPGHDIEKCWHLRSDIQELIDTNQIEVQILGVPNINQNPLPAHAETHMIDIVYKDGKPEKPSKSIMIICASESNSVKTPIVTSATSSTVEGLTDKLSKLDVKPSVVDVKGSPDNAEANQGKLKVVMSGIASKHVIIVEGARTTPIVIKLVTQLPVDDTKVVLWNYKQVIVTYKGKEVEEEVNETRGLTRSGRCFSLEELGKAKPLKDSPIQVKKPVTKEEAEEFLRKMKVQDYSIVEQLRKTPAQIYLLLLLIHLDEHRRALMKILNEAHVPDKITINHLEKIANKILDSNKITFSDDELPLEGAEHNRALYLTVKYEDSMVTRVLVDNGSSANIFPLSSLHKLKIDAERIHKNSICVRGFDEGGKDSVGDIVIELTIGPVEFTMEFQVLDMAVSYNLLLGRPWIHVAKAVPSSLHQMVEDNKGPWVYQFFKTVSVEKVPEEECIPGPKLASATVMVENKMLKNGFCKGLGASLQGIVQPVSLRENLGTFGLGFKPTWDDVKKAKKLKKKAWVLPKPIPCLSRSFVKSGVVKRPVSTVPKPVVDFDEELIERF</sequence>
<dbReference type="OrthoDB" id="1747505at2759"/>
<accession>A0A1U7WVF4</accession>
<dbReference type="eggNOG" id="KOG0017">
    <property type="taxonomic scope" value="Eukaryota"/>
</dbReference>
<dbReference type="RefSeq" id="XP_009782588.1">
    <property type="nucleotide sequence ID" value="XM_009784286.1"/>
</dbReference>
<dbReference type="STRING" id="4096.A0A1U7WVF4"/>
<dbReference type="GeneID" id="104231314"/>
<organism evidence="1 2">
    <name type="scientific">Nicotiana sylvestris</name>
    <name type="common">Wood tobacco</name>
    <name type="synonym">South American tobacco</name>
    <dbReference type="NCBI Taxonomy" id="4096"/>
    <lineage>
        <taxon>Eukaryota</taxon>
        <taxon>Viridiplantae</taxon>
        <taxon>Streptophyta</taxon>
        <taxon>Embryophyta</taxon>
        <taxon>Tracheophyta</taxon>
        <taxon>Spermatophyta</taxon>
        <taxon>Magnoliopsida</taxon>
        <taxon>eudicotyledons</taxon>
        <taxon>Gunneridae</taxon>
        <taxon>Pentapetalae</taxon>
        <taxon>asterids</taxon>
        <taxon>lamiids</taxon>
        <taxon>Solanales</taxon>
        <taxon>Solanaceae</taxon>
        <taxon>Nicotianoideae</taxon>
        <taxon>Nicotianeae</taxon>
        <taxon>Nicotiana</taxon>
    </lineage>
</organism>
<gene>
    <name evidence="2" type="primary">LOC104231314</name>
</gene>